<dbReference type="Proteomes" id="UP000094527">
    <property type="component" value="Unassembled WGS sequence"/>
</dbReference>
<name>A0A1D2NCR3_ORCCI</name>
<dbReference type="OrthoDB" id="10430879at2759"/>
<keyword evidence="1" id="KW-1133">Transmembrane helix</keyword>
<accession>A0A1D2NCR3</accession>
<evidence type="ECO:0000256" key="1">
    <source>
        <dbReference type="SAM" id="Phobius"/>
    </source>
</evidence>
<dbReference type="EMBL" id="LJIJ01000095">
    <property type="protein sequence ID" value="ODN02786.1"/>
    <property type="molecule type" value="Genomic_DNA"/>
</dbReference>
<sequence>MISNFQYARRTAGILKMISIGLTTVMTVLAFVGHFYSNYTTNREEFRSQFTGNEVRSLWREYFMLGVCVICLAVSIINLFVHIVSRDLYWDKRTAIYDFMYHVGSVILIGAGGLLYVVSAVKIFEINCTTENECQHFEVKLAATALALFLVFVNGTIAAVVLTNRKDVERDALIDEKEQA</sequence>
<feature type="transmembrane region" description="Helical" evidence="1">
    <location>
        <begin position="141"/>
        <end position="162"/>
    </location>
</feature>
<evidence type="ECO:0000313" key="2">
    <source>
        <dbReference type="EMBL" id="ODN02786.1"/>
    </source>
</evidence>
<keyword evidence="3" id="KW-1185">Reference proteome</keyword>
<keyword evidence="1" id="KW-0812">Transmembrane</keyword>
<evidence type="ECO:0000313" key="3">
    <source>
        <dbReference type="Proteomes" id="UP000094527"/>
    </source>
</evidence>
<reference evidence="2 3" key="1">
    <citation type="journal article" date="2016" name="Genome Biol. Evol.">
        <title>Gene Family Evolution Reflects Adaptation to Soil Environmental Stressors in the Genome of the Collembolan Orchesella cincta.</title>
        <authorList>
            <person name="Faddeeva-Vakhrusheva A."/>
            <person name="Derks M.F."/>
            <person name="Anvar S.Y."/>
            <person name="Agamennone V."/>
            <person name="Suring W."/>
            <person name="Smit S."/>
            <person name="van Straalen N.M."/>
            <person name="Roelofs D."/>
        </authorList>
    </citation>
    <scope>NUCLEOTIDE SEQUENCE [LARGE SCALE GENOMIC DNA]</scope>
    <source>
        <tissue evidence="2">Mixed pool</tissue>
    </source>
</reference>
<dbReference type="OMA" id="TENECQH"/>
<feature type="transmembrane region" description="Helical" evidence="1">
    <location>
        <begin position="96"/>
        <end position="121"/>
    </location>
</feature>
<feature type="transmembrane region" description="Helical" evidence="1">
    <location>
        <begin position="12"/>
        <end position="36"/>
    </location>
</feature>
<feature type="transmembrane region" description="Helical" evidence="1">
    <location>
        <begin position="62"/>
        <end position="84"/>
    </location>
</feature>
<keyword evidence="1" id="KW-0472">Membrane</keyword>
<comment type="caution">
    <text evidence="2">The sequence shown here is derived from an EMBL/GenBank/DDBJ whole genome shotgun (WGS) entry which is preliminary data.</text>
</comment>
<proteinExistence type="predicted"/>
<dbReference type="AlphaFoldDB" id="A0A1D2NCR3"/>
<protein>
    <submittedName>
        <fullName evidence="2">Uncharacterized protein</fullName>
    </submittedName>
</protein>
<organism evidence="2 3">
    <name type="scientific">Orchesella cincta</name>
    <name type="common">Springtail</name>
    <name type="synonym">Podura cincta</name>
    <dbReference type="NCBI Taxonomy" id="48709"/>
    <lineage>
        <taxon>Eukaryota</taxon>
        <taxon>Metazoa</taxon>
        <taxon>Ecdysozoa</taxon>
        <taxon>Arthropoda</taxon>
        <taxon>Hexapoda</taxon>
        <taxon>Collembola</taxon>
        <taxon>Entomobryomorpha</taxon>
        <taxon>Entomobryoidea</taxon>
        <taxon>Orchesellidae</taxon>
        <taxon>Orchesellinae</taxon>
        <taxon>Orchesella</taxon>
    </lineage>
</organism>
<gene>
    <name evidence="2" type="ORF">Ocin01_03868</name>
</gene>